<protein>
    <submittedName>
        <fullName evidence="2">Putative mitochondrial protein</fullName>
    </submittedName>
</protein>
<evidence type="ECO:0000313" key="2">
    <source>
        <dbReference type="EMBL" id="TYK01189.1"/>
    </source>
</evidence>
<dbReference type="Proteomes" id="UP000321947">
    <property type="component" value="Unassembled WGS sequence"/>
</dbReference>
<dbReference type="InterPro" id="IPR013103">
    <property type="entry name" value="RVT_2"/>
</dbReference>
<reference evidence="2 3" key="1">
    <citation type="submission" date="2019-08" db="EMBL/GenBank/DDBJ databases">
        <title>Draft genome sequences of two oriental melons (Cucumis melo L. var makuwa).</title>
        <authorList>
            <person name="Kwon S.-Y."/>
        </authorList>
    </citation>
    <scope>NUCLEOTIDE SEQUENCE [LARGE SCALE GENOMIC DNA]</scope>
    <source>
        <strain evidence="3">cv. Chang Bougi</strain>
        <tissue evidence="2">Leaf</tissue>
    </source>
</reference>
<organism evidence="2 3">
    <name type="scientific">Cucumis melo var. makuwa</name>
    <name type="common">Oriental melon</name>
    <dbReference type="NCBI Taxonomy" id="1194695"/>
    <lineage>
        <taxon>Eukaryota</taxon>
        <taxon>Viridiplantae</taxon>
        <taxon>Streptophyta</taxon>
        <taxon>Embryophyta</taxon>
        <taxon>Tracheophyta</taxon>
        <taxon>Spermatophyta</taxon>
        <taxon>Magnoliopsida</taxon>
        <taxon>eudicotyledons</taxon>
        <taxon>Gunneridae</taxon>
        <taxon>Pentapetalae</taxon>
        <taxon>rosids</taxon>
        <taxon>fabids</taxon>
        <taxon>Cucurbitales</taxon>
        <taxon>Cucurbitaceae</taxon>
        <taxon>Benincaseae</taxon>
        <taxon>Cucumis</taxon>
    </lineage>
</organism>
<name>A0A5D3BSY2_CUCMM</name>
<accession>A0A5D3BSY2</accession>
<evidence type="ECO:0000259" key="1">
    <source>
        <dbReference type="Pfam" id="PF07727"/>
    </source>
</evidence>
<feature type="domain" description="Reverse transcriptase Ty1/copia-type" evidence="1">
    <location>
        <begin position="1"/>
        <end position="120"/>
    </location>
</feature>
<comment type="caution">
    <text evidence="2">The sequence shown here is derived from an EMBL/GenBank/DDBJ whole genome shotgun (WGS) entry which is preliminary data.</text>
</comment>
<evidence type="ECO:0000313" key="3">
    <source>
        <dbReference type="Proteomes" id="UP000321947"/>
    </source>
</evidence>
<dbReference type="Pfam" id="PF07727">
    <property type="entry name" value="RVT_2"/>
    <property type="match status" value="1"/>
</dbReference>
<dbReference type="EMBL" id="SSTD01016295">
    <property type="protein sequence ID" value="TYK01189.1"/>
    <property type="molecule type" value="Genomic_DNA"/>
</dbReference>
<sequence length="121" mass="13679">MKPPPSTTWPPHKVCLLRRALYILKQAPRAWFATFSSTTTQLGFRPALTILPYLLIKHLNGIVLLLYVDAMIITDDDPQVISDLQCYLGSHFEMKDLGTLSYFFGFEISSSSSGYYLSQAK</sequence>
<dbReference type="AlphaFoldDB" id="A0A5D3BSY2"/>
<gene>
    <name evidence="2" type="ORF">E5676_scaffold2044G00350</name>
</gene>
<proteinExistence type="predicted"/>